<reference evidence="1" key="1">
    <citation type="submission" date="2022-06" db="EMBL/GenBank/DDBJ databases">
        <title>Vallitalea longa sp. nov., an anaerobic bacterium isolated from marine sediment.</title>
        <authorList>
            <person name="Hirano S."/>
            <person name="Terahara T."/>
            <person name="Mori K."/>
            <person name="Hamada M."/>
            <person name="Matsumoto R."/>
            <person name="Kobayashi T."/>
        </authorList>
    </citation>
    <scope>NUCLEOTIDE SEQUENCE</scope>
    <source>
        <strain evidence="1">SH18-1</strain>
    </source>
</reference>
<sequence length="103" mass="11263">MNDEGIPFSIVFDNNRDITNVNKTAKTIVNNITTAPIIEENLPLNPVMNIVASAIRVGKRPLQGTKLLVIIAISLSRGESIILQDVMAAALHPKPIHMDKLKL</sequence>
<name>A0A9W5Y8M4_9FIRM</name>
<evidence type="ECO:0000313" key="1">
    <source>
        <dbReference type="EMBL" id="GKX27881.1"/>
    </source>
</evidence>
<proteinExistence type="predicted"/>
<dbReference type="EMBL" id="BRLB01000001">
    <property type="protein sequence ID" value="GKX27881.1"/>
    <property type="molecule type" value="Genomic_DNA"/>
</dbReference>
<keyword evidence="2" id="KW-1185">Reference proteome</keyword>
<accession>A0A9W5Y8M4</accession>
<evidence type="ECO:0000313" key="2">
    <source>
        <dbReference type="Proteomes" id="UP001144256"/>
    </source>
</evidence>
<dbReference type="Proteomes" id="UP001144256">
    <property type="component" value="Unassembled WGS sequence"/>
</dbReference>
<comment type="caution">
    <text evidence="1">The sequence shown here is derived from an EMBL/GenBank/DDBJ whole genome shotgun (WGS) entry which is preliminary data.</text>
</comment>
<protein>
    <submittedName>
        <fullName evidence="1">Uncharacterized protein</fullName>
    </submittedName>
</protein>
<gene>
    <name evidence="1" type="ORF">SH1V18_03610</name>
</gene>
<organism evidence="1 2">
    <name type="scientific">Vallitalea longa</name>
    <dbReference type="NCBI Taxonomy" id="2936439"/>
    <lineage>
        <taxon>Bacteria</taxon>
        <taxon>Bacillati</taxon>
        <taxon>Bacillota</taxon>
        <taxon>Clostridia</taxon>
        <taxon>Lachnospirales</taxon>
        <taxon>Vallitaleaceae</taxon>
        <taxon>Vallitalea</taxon>
    </lineage>
</organism>
<dbReference type="AlphaFoldDB" id="A0A9W5Y8M4"/>